<evidence type="ECO:0000256" key="7">
    <source>
        <dbReference type="SAM" id="Phobius"/>
    </source>
</evidence>
<evidence type="ECO:0000256" key="1">
    <source>
        <dbReference type="ARBA" id="ARBA00004651"/>
    </source>
</evidence>
<feature type="transmembrane region" description="Helical" evidence="7">
    <location>
        <begin position="663"/>
        <end position="686"/>
    </location>
</feature>
<evidence type="ECO:0000256" key="3">
    <source>
        <dbReference type="ARBA" id="ARBA00022692"/>
    </source>
</evidence>
<evidence type="ECO:0000256" key="2">
    <source>
        <dbReference type="ARBA" id="ARBA00022475"/>
    </source>
</evidence>
<keyword evidence="4 7" id="KW-1133">Transmembrane helix</keyword>
<sequence>MPVLYHKLRRDLWQSKGQVAAVTAVITCGIAIFVAFFACYRNLVLTRDSYYASYRFHDFSIQLEKAPLSAVFKLADLAGVRAVRGRIVKDVNLTVAGQNETKIARITSFPLRHERVIDGLHLMNGRYFSASGIDECLVNDRFLTANQLKPGDRITVNVNGRRQSLKIVGAAQSPEYVYTIRNAQEMLPNPRKFAIVWVQEAWAESHLDMKGAVNEIVGEVFEPSRLKLLLDKAEDLLKPYGVYAKIQRKDQLSNWYLQSELEGLKVSSSVTPTIFLIIAALILVILLTRMVRREQMQIGLLKAYGYTNFEVAMHYVRFAGLVGLIGGLLGYVLGQWMGRGMITIYVDYFSFPILKYQFYPDLFLRAQAISIACGLLSALTVVRGVVKISPAIAMRDSPPRSAKRMFLEYFPRLWQRLSFTNKMIFRNMARYPMRSGFTVLGVMLSTAIVIMGYFSSDAMGFLIHHQFELVQREDIRLTLYLERGKEALFEAQRLPHVRRAEPLLLYPFELRQGWKRKEMLITGLPETHRLFRLLDAQAQPVELGKKGLTLMDIEANRLGLKVGDTVTLKPLFGRVTREKKVVVEKIVTQFLGAGAYMQLETLSHLLGEAYALNALLLQIDPGSQAEVSAKIKDLPAVAAVEIKSDSLDNFNKTMGESMGISNFFLTLFAGIIAVAVIYNSTAINITERSREMASLRVLGYTTQEVGRIVFNENLFLSLFGLLLGLPVGTWMCMAITQAYVTDVYRFPFYLSNKTYWISALTILGYVLVSNWLSRKRIASLDMVEALKSRE</sequence>
<feature type="domain" description="ABC3 transporter permease C-terminal" evidence="8">
    <location>
        <begin position="271"/>
        <end position="390"/>
    </location>
</feature>
<comment type="similarity">
    <text evidence="6">Belongs to the ABC-4 integral membrane protein family.</text>
</comment>
<dbReference type="InterPro" id="IPR050250">
    <property type="entry name" value="Macrolide_Exporter_MacB"/>
</dbReference>
<dbReference type="InterPro" id="IPR003838">
    <property type="entry name" value="ABC3_permease_C"/>
</dbReference>
<dbReference type="AlphaFoldDB" id="A0A2M7G345"/>
<dbReference type="GO" id="GO:0022857">
    <property type="term" value="F:transmembrane transporter activity"/>
    <property type="evidence" value="ECO:0007669"/>
    <property type="project" value="TreeGrafter"/>
</dbReference>
<dbReference type="Proteomes" id="UP000231019">
    <property type="component" value="Unassembled WGS sequence"/>
</dbReference>
<name>A0A2M7G345_9BACT</name>
<feature type="transmembrane region" description="Helical" evidence="7">
    <location>
        <begin position="364"/>
        <end position="386"/>
    </location>
</feature>
<feature type="transmembrane region" description="Helical" evidence="7">
    <location>
        <begin position="274"/>
        <end position="292"/>
    </location>
</feature>
<dbReference type="PANTHER" id="PTHR30572:SF4">
    <property type="entry name" value="ABC TRANSPORTER PERMEASE YTRF"/>
    <property type="match status" value="1"/>
</dbReference>
<feature type="transmembrane region" description="Helical" evidence="7">
    <location>
        <begin position="755"/>
        <end position="772"/>
    </location>
</feature>
<keyword evidence="3 7" id="KW-0812">Transmembrane</keyword>
<feature type="transmembrane region" description="Helical" evidence="7">
    <location>
        <begin position="714"/>
        <end position="740"/>
    </location>
</feature>
<keyword evidence="2" id="KW-1003">Cell membrane</keyword>
<dbReference type="GO" id="GO:0005886">
    <property type="term" value="C:plasma membrane"/>
    <property type="evidence" value="ECO:0007669"/>
    <property type="project" value="UniProtKB-SubCell"/>
</dbReference>
<organism evidence="9 10">
    <name type="scientific">bacterium (Candidatus Blackallbacteria) CG17_big_fil_post_rev_8_21_14_2_50_48_46</name>
    <dbReference type="NCBI Taxonomy" id="2014261"/>
    <lineage>
        <taxon>Bacteria</taxon>
        <taxon>Candidatus Blackallbacteria</taxon>
    </lineage>
</organism>
<protein>
    <recommendedName>
        <fullName evidence="8">ABC3 transporter permease C-terminal domain-containing protein</fullName>
    </recommendedName>
</protein>
<reference evidence="9 10" key="1">
    <citation type="submission" date="2017-09" db="EMBL/GenBank/DDBJ databases">
        <title>Depth-based differentiation of microbial function through sediment-hosted aquifers and enrichment of novel symbionts in the deep terrestrial subsurface.</title>
        <authorList>
            <person name="Probst A.J."/>
            <person name="Ladd B."/>
            <person name="Jarett J.K."/>
            <person name="Geller-Mcgrath D.E."/>
            <person name="Sieber C.M."/>
            <person name="Emerson J.B."/>
            <person name="Anantharaman K."/>
            <person name="Thomas B.C."/>
            <person name="Malmstrom R."/>
            <person name="Stieglmeier M."/>
            <person name="Klingl A."/>
            <person name="Woyke T."/>
            <person name="Ryan C.M."/>
            <person name="Banfield J.F."/>
        </authorList>
    </citation>
    <scope>NUCLEOTIDE SEQUENCE [LARGE SCALE GENOMIC DNA]</scope>
    <source>
        <strain evidence="9">CG17_big_fil_post_rev_8_21_14_2_50_48_46</strain>
    </source>
</reference>
<evidence type="ECO:0000259" key="8">
    <source>
        <dbReference type="Pfam" id="PF02687"/>
    </source>
</evidence>
<keyword evidence="5 7" id="KW-0472">Membrane</keyword>
<evidence type="ECO:0000313" key="9">
    <source>
        <dbReference type="EMBL" id="PIW16246.1"/>
    </source>
</evidence>
<feature type="transmembrane region" description="Helical" evidence="7">
    <location>
        <begin position="20"/>
        <end position="40"/>
    </location>
</feature>
<evidence type="ECO:0000256" key="6">
    <source>
        <dbReference type="ARBA" id="ARBA00038076"/>
    </source>
</evidence>
<accession>A0A2M7G345</accession>
<feature type="domain" description="ABC3 transporter permease C-terminal" evidence="8">
    <location>
        <begin position="664"/>
        <end position="780"/>
    </location>
</feature>
<evidence type="ECO:0000313" key="10">
    <source>
        <dbReference type="Proteomes" id="UP000231019"/>
    </source>
</evidence>
<dbReference type="EMBL" id="PFFQ01000039">
    <property type="protein sequence ID" value="PIW16246.1"/>
    <property type="molecule type" value="Genomic_DNA"/>
</dbReference>
<evidence type="ECO:0000256" key="5">
    <source>
        <dbReference type="ARBA" id="ARBA00023136"/>
    </source>
</evidence>
<feature type="transmembrane region" description="Helical" evidence="7">
    <location>
        <begin position="436"/>
        <end position="454"/>
    </location>
</feature>
<dbReference type="PANTHER" id="PTHR30572">
    <property type="entry name" value="MEMBRANE COMPONENT OF TRANSPORTER-RELATED"/>
    <property type="match status" value="1"/>
</dbReference>
<comment type="subcellular location">
    <subcellularLocation>
        <location evidence="1">Cell membrane</location>
        <topology evidence="1">Multi-pass membrane protein</topology>
    </subcellularLocation>
</comment>
<proteinExistence type="inferred from homology"/>
<evidence type="ECO:0000256" key="4">
    <source>
        <dbReference type="ARBA" id="ARBA00022989"/>
    </source>
</evidence>
<feature type="transmembrane region" description="Helical" evidence="7">
    <location>
        <begin position="312"/>
        <end position="333"/>
    </location>
</feature>
<gene>
    <name evidence="9" type="ORF">COW36_14065</name>
</gene>
<dbReference type="Pfam" id="PF02687">
    <property type="entry name" value="FtsX"/>
    <property type="match status" value="2"/>
</dbReference>
<comment type="caution">
    <text evidence="9">The sequence shown here is derived from an EMBL/GenBank/DDBJ whole genome shotgun (WGS) entry which is preliminary data.</text>
</comment>